<reference evidence="2 3" key="1">
    <citation type="submission" date="2017-07" db="EMBL/GenBank/DDBJ databases">
        <title>The new phylogeny of genus Mycobacterium.</title>
        <authorList>
            <person name="Tortoli E."/>
            <person name="Trovato A."/>
            <person name="Cirillo D.M."/>
        </authorList>
    </citation>
    <scope>NUCLEOTIDE SEQUENCE [LARGE SCALE GENOMIC DNA]</scope>
    <source>
        <strain evidence="2 3">ATCC 33027</strain>
    </source>
</reference>
<dbReference type="AlphaFoldDB" id="A0A255DR97"/>
<dbReference type="RefSeq" id="WP_094477147.1">
    <property type="nucleotide sequence ID" value="NZ_NOZR01000003.1"/>
</dbReference>
<evidence type="ECO:0000256" key="1">
    <source>
        <dbReference type="SAM" id="Phobius"/>
    </source>
</evidence>
<proteinExistence type="predicted"/>
<evidence type="ECO:0000313" key="3">
    <source>
        <dbReference type="Proteomes" id="UP000216063"/>
    </source>
</evidence>
<organism evidence="2 3">
    <name type="scientific">Mycolicibacterium sphagni</name>
    <dbReference type="NCBI Taxonomy" id="1786"/>
    <lineage>
        <taxon>Bacteria</taxon>
        <taxon>Bacillati</taxon>
        <taxon>Actinomycetota</taxon>
        <taxon>Actinomycetes</taxon>
        <taxon>Mycobacteriales</taxon>
        <taxon>Mycobacteriaceae</taxon>
        <taxon>Mycolicibacterium</taxon>
    </lineage>
</organism>
<name>A0A255DR97_9MYCO</name>
<protein>
    <recommendedName>
        <fullName evidence="4">DUF2530 domain-containing protein</fullName>
    </recommendedName>
</protein>
<keyword evidence="1" id="KW-0472">Membrane</keyword>
<evidence type="ECO:0008006" key="4">
    <source>
        <dbReference type="Google" id="ProtNLM"/>
    </source>
</evidence>
<dbReference type="Proteomes" id="UP000216063">
    <property type="component" value="Unassembled WGS sequence"/>
</dbReference>
<feature type="transmembrane region" description="Helical" evidence="1">
    <location>
        <begin position="34"/>
        <end position="54"/>
    </location>
</feature>
<keyword evidence="1" id="KW-1133">Transmembrane helix</keyword>
<keyword evidence="3" id="KW-1185">Reference proteome</keyword>
<gene>
    <name evidence="2" type="ORF">CG716_05325</name>
</gene>
<comment type="caution">
    <text evidence="2">The sequence shown here is derived from an EMBL/GenBank/DDBJ whole genome shotgun (WGS) entry which is preliminary data.</text>
</comment>
<feature type="transmembrane region" description="Helical" evidence="1">
    <location>
        <begin position="9"/>
        <end position="28"/>
    </location>
</feature>
<dbReference type="EMBL" id="NOZR01000003">
    <property type="protein sequence ID" value="OYN81764.1"/>
    <property type="molecule type" value="Genomic_DNA"/>
</dbReference>
<sequence length="61" mass="6245">MNANIKKAAAAICLSVFGAAFLIVAGLWPETTTAVKWCAGIGWACALNAILTVASMSSTDE</sequence>
<accession>A0A255DR97</accession>
<evidence type="ECO:0000313" key="2">
    <source>
        <dbReference type="EMBL" id="OYN81764.1"/>
    </source>
</evidence>
<keyword evidence="1" id="KW-0812">Transmembrane</keyword>